<comment type="caution">
    <text evidence="9">The sequence shown here is derived from an EMBL/GenBank/DDBJ whole genome shotgun (WGS) entry which is preliminary data.</text>
</comment>
<comment type="catalytic activity">
    <reaction evidence="1">
        <text>ATP + protein L-histidine = ADP + protein N-phospho-L-histidine.</text>
        <dbReference type="EC" id="2.7.13.3"/>
    </reaction>
</comment>
<dbReference type="PROSITE" id="PS50113">
    <property type="entry name" value="PAC"/>
    <property type="match status" value="1"/>
</dbReference>
<dbReference type="InterPro" id="IPR035965">
    <property type="entry name" value="PAS-like_dom_sf"/>
</dbReference>
<feature type="domain" description="PAC" evidence="6">
    <location>
        <begin position="818"/>
        <end position="868"/>
    </location>
</feature>
<evidence type="ECO:0000256" key="4">
    <source>
        <dbReference type="SAM" id="Coils"/>
    </source>
</evidence>
<evidence type="ECO:0000259" key="8">
    <source>
        <dbReference type="PROSITE" id="PS50123"/>
    </source>
</evidence>
<dbReference type="SUPFAM" id="SSF47384">
    <property type="entry name" value="Homodimeric domain of signal transducing histidine kinase"/>
    <property type="match status" value="1"/>
</dbReference>
<dbReference type="Pfam" id="PF02518">
    <property type="entry name" value="HATPase_c"/>
    <property type="match status" value="1"/>
</dbReference>
<dbReference type="Gene3D" id="3.40.50.180">
    <property type="entry name" value="Methylesterase CheB, C-terminal domain"/>
    <property type="match status" value="1"/>
</dbReference>
<dbReference type="InterPro" id="IPR036097">
    <property type="entry name" value="HisK_dim/P_sf"/>
</dbReference>
<dbReference type="InterPro" id="IPR003661">
    <property type="entry name" value="HisK_dim/P_dom"/>
</dbReference>
<dbReference type="InterPro" id="IPR003594">
    <property type="entry name" value="HATPase_dom"/>
</dbReference>
<dbReference type="SUPFAM" id="SSF52738">
    <property type="entry name" value="Methylesterase CheB, C-terminal domain"/>
    <property type="match status" value="1"/>
</dbReference>
<dbReference type="SMART" id="SM00091">
    <property type="entry name" value="PAS"/>
    <property type="match status" value="4"/>
</dbReference>
<keyword evidence="10" id="KW-1185">Reference proteome</keyword>
<dbReference type="Pfam" id="PF03705">
    <property type="entry name" value="CheR_N"/>
    <property type="match status" value="1"/>
</dbReference>
<dbReference type="PROSITE" id="PS50123">
    <property type="entry name" value="CHER"/>
    <property type="match status" value="1"/>
</dbReference>
<feature type="domain" description="CheB-type methylesterase" evidence="7">
    <location>
        <begin position="14"/>
        <end position="204"/>
    </location>
</feature>
<feature type="coiled-coil region" evidence="4">
    <location>
        <begin position="668"/>
        <end position="744"/>
    </location>
</feature>
<dbReference type="Gene3D" id="3.30.565.10">
    <property type="entry name" value="Histidine kinase-like ATPase, C-terminal domain"/>
    <property type="match status" value="1"/>
</dbReference>
<dbReference type="SUPFAM" id="SSF55781">
    <property type="entry name" value="GAF domain-like"/>
    <property type="match status" value="1"/>
</dbReference>
<dbReference type="Gene3D" id="1.10.287.130">
    <property type="match status" value="1"/>
</dbReference>
<dbReference type="InterPro" id="IPR000673">
    <property type="entry name" value="Sig_transdc_resp-reg_Me-estase"/>
</dbReference>
<feature type="domain" description="Histidine kinase" evidence="5">
    <location>
        <begin position="1454"/>
        <end position="1676"/>
    </location>
</feature>
<evidence type="ECO:0000256" key="3">
    <source>
        <dbReference type="PROSITE-ProRule" id="PRU00050"/>
    </source>
</evidence>
<dbReference type="PROSITE" id="PS50109">
    <property type="entry name" value="HIS_KIN"/>
    <property type="match status" value="1"/>
</dbReference>
<evidence type="ECO:0000256" key="2">
    <source>
        <dbReference type="ARBA" id="ARBA00012438"/>
    </source>
</evidence>
<keyword evidence="4" id="KW-0175">Coiled coil</keyword>
<name>A0A7K1S9L5_9BACT</name>
<dbReference type="SUPFAM" id="SSF53335">
    <property type="entry name" value="S-adenosyl-L-methionine-dependent methyltransferases"/>
    <property type="match status" value="1"/>
</dbReference>
<dbReference type="SUPFAM" id="SSF55785">
    <property type="entry name" value="PYP-like sensor domain (PAS domain)"/>
    <property type="match status" value="4"/>
</dbReference>
<dbReference type="InterPro" id="IPR000700">
    <property type="entry name" value="PAS-assoc_C"/>
</dbReference>
<dbReference type="Gene3D" id="3.30.450.20">
    <property type="entry name" value="PAS domain"/>
    <property type="match status" value="4"/>
</dbReference>
<proteinExistence type="predicted"/>
<dbReference type="InterPro" id="IPR022641">
    <property type="entry name" value="CheR_N"/>
</dbReference>
<dbReference type="SMART" id="SM00065">
    <property type="entry name" value="GAF"/>
    <property type="match status" value="1"/>
</dbReference>
<evidence type="ECO:0000313" key="9">
    <source>
        <dbReference type="EMBL" id="MVM30455.1"/>
    </source>
</evidence>
<dbReference type="CDD" id="cd02440">
    <property type="entry name" value="AdoMet_MTases"/>
    <property type="match status" value="1"/>
</dbReference>
<dbReference type="SMART" id="SM00388">
    <property type="entry name" value="HisKA"/>
    <property type="match status" value="1"/>
</dbReference>
<sequence>MSKKKETRKTTHQPQSKPTFIVGIGASAGGVEALTRFFGQISAHSGLAYVVILHLSPDYDSQLAKILQEVAPISVTQVTKAVRVEANHVYVIPPDKQLHMQDGTITVRSSARPEERRAPVDIFLRTLAESHGPLAIAVILSGTGANGSMGLKRVKEKGGAVFVQNPREAAYNDMPRHAIATDLVDDILSVAQIPARILTYVQSLGTISIAEEAPQRPEDQQQALREVFTQLRLRTGHDFSNYKRSTLLRRLERRISIHSLPGLPAYAAFLRDHSAETQALLKDLLISVTNFFRDEPAFQYLEQQVLPALTRRGKETLRVWVTGCATGEEAYSLAMLCAEQTLGVFDAPKVQIFATDIDEDAIATAREGLYTINDAADVSPERLSRFFTKEGDAYRVRREIREMILFANQNVLKDPPFSKLDLVTCRNLLIYLNPVAQERVMETFHFSLNPGGYLLLGLSETIDGSGDLYATVSREYHLYQSRQVVSRSYPIPESIPQLHPLRKRMPEPISELENRSVARLSFGELHQQILEQYAPPSIIINGDYDILHFTPLAGRYLHFSGGELSKNLLKLIRPELRLELRTALYQASQQQTNVEVPNLRIRLEETTEPGRRSDGPTETLTLHIRPVLGEGDPVHDNPARGFILVLFELTGDRANDATPVLTQVEPMARQLEDELIRVKTQLRSATEQHELQAEELKASNEELQAINEELRSAAEELETSKEELQSINEELTTVNQELKVKVEESTLVSNNLQNLINSTDIATLFLDRSFQVNLFTPATRQIFNLIPSDFGRPLTDITNRLSYAHLQADAEAVLSSLQPIEREVSTTDGRVFIMRILPYRTAEDRINGVVLTFVDITERVRTEEALRESEEKYRTLFNSIDEAVTTLEIIFDENDNVVDWRMLETNPATTKMTGWTSETVGKKASEYIPGNIEAFWFETIERVVKTGEPIRVEHPVAGLNDNWYEMYLARVGGAGSRQIVVVYNNITERKRAEERQAFLLKLSDALRSVSDPEAIQATSTQTTMAHFGADRCYYGELEDDSVIVRRDASRPDLPSVVGTYPLSSMDLYKLVLEAGKPVVVQDVYTTNSLDEPLRQTCIQLQISSFITIPLMKEGRPVGMLSMTQRTPRAWTDLDIELAQEVAERIWSAVERAHAEHALRETEARLASLRPLTLLGQTEELAQIGSWDYDRSTGQFTWSDGMYRLFGLELGYPVQPDIYLERALHEDLNKAQRLVACLHEGTGKLEVDLRIRVDEAVKTLRIKAEVIGEADQGRVLGVDLDITEQLAAQQQIRDTAEYLQAVLDSSPAAIGLFKAVPDEQYPQDILDFELVVGNNKLARFFNQPLAELLGQTTKPFGAMLWEEETLDNLRQVYQTSALRYHERRMPAPHQDRWLGVTVTHQDDGVVLTGLDITELKQIQAQQQQWLGELEASRNSVEALAALKESVAQRTDLLRTFSHDLRGNFGIIQGGLGLLAMAITESDRARMMDMVVRNVKQATGLLTDLLELARLESGQQQRTITTFDISVLLVELVQSLQPVAQEKHLVLGTSGSDTLLVDNDRKLVYRLAQNLIINALKYTNQGQVLVHWEAVGDGWWFEVVDTGPGLGAELTAGLNRTEATPSAPSTEPTKETHWIQLPGEGIGLRIVRQLTGLLDAQLHVISELGVGSRFRIHFPRTYSDLSPTS</sequence>
<dbReference type="SUPFAM" id="SSF47757">
    <property type="entry name" value="Chemotaxis receptor methyltransferase CheR, N-terminal domain"/>
    <property type="match status" value="1"/>
</dbReference>
<dbReference type="SUPFAM" id="SSF55874">
    <property type="entry name" value="ATPase domain of HSP90 chaperone/DNA topoisomerase II/histidine kinase"/>
    <property type="match status" value="1"/>
</dbReference>
<dbReference type="EMBL" id="WPIN01000003">
    <property type="protein sequence ID" value="MVM30455.1"/>
    <property type="molecule type" value="Genomic_DNA"/>
</dbReference>
<dbReference type="CDD" id="cd00082">
    <property type="entry name" value="HisKA"/>
    <property type="match status" value="1"/>
</dbReference>
<dbReference type="InterPro" id="IPR029063">
    <property type="entry name" value="SAM-dependent_MTases_sf"/>
</dbReference>
<dbReference type="Proteomes" id="UP000436006">
    <property type="component" value="Unassembled WGS sequence"/>
</dbReference>
<dbReference type="Gene3D" id="3.40.50.150">
    <property type="entry name" value="Vaccinia Virus protein VP39"/>
    <property type="match status" value="1"/>
</dbReference>
<dbReference type="GO" id="GO:0000155">
    <property type="term" value="F:phosphorelay sensor kinase activity"/>
    <property type="evidence" value="ECO:0007669"/>
    <property type="project" value="InterPro"/>
</dbReference>
<dbReference type="GO" id="GO:0008984">
    <property type="term" value="F:protein-glutamate methylesterase activity"/>
    <property type="evidence" value="ECO:0007669"/>
    <property type="project" value="InterPro"/>
</dbReference>
<dbReference type="PROSITE" id="PS50122">
    <property type="entry name" value="CHEB"/>
    <property type="match status" value="1"/>
</dbReference>
<accession>A0A7K1S9L5</accession>
<dbReference type="GO" id="GO:0000156">
    <property type="term" value="F:phosphorelay response regulator activity"/>
    <property type="evidence" value="ECO:0007669"/>
    <property type="project" value="InterPro"/>
</dbReference>
<dbReference type="CDD" id="cd16434">
    <property type="entry name" value="CheB-CheR_fusion"/>
    <property type="match status" value="1"/>
</dbReference>
<evidence type="ECO:0000259" key="5">
    <source>
        <dbReference type="PROSITE" id="PS50109"/>
    </source>
</evidence>
<dbReference type="Gene3D" id="3.30.450.40">
    <property type="match status" value="1"/>
</dbReference>
<dbReference type="CDD" id="cd00130">
    <property type="entry name" value="PAS"/>
    <property type="match status" value="1"/>
</dbReference>
<comment type="caution">
    <text evidence="3">Lacks conserved residue(s) required for the propagation of feature annotation.</text>
</comment>
<dbReference type="InterPro" id="IPR036890">
    <property type="entry name" value="HATPase_C_sf"/>
</dbReference>
<dbReference type="InterPro" id="IPR003018">
    <property type="entry name" value="GAF"/>
</dbReference>
<dbReference type="EC" id="2.7.13.3" evidence="2"/>
<dbReference type="InterPro" id="IPR050903">
    <property type="entry name" value="Bact_Chemotaxis_MeTrfase"/>
</dbReference>
<dbReference type="PRINTS" id="PR00996">
    <property type="entry name" value="CHERMTFRASE"/>
</dbReference>
<dbReference type="InterPro" id="IPR000014">
    <property type="entry name" value="PAS"/>
</dbReference>
<feature type="domain" description="CheR-type methyltransferase" evidence="8">
    <location>
        <begin position="212"/>
        <end position="464"/>
    </location>
</feature>
<dbReference type="GO" id="GO:0005737">
    <property type="term" value="C:cytoplasm"/>
    <property type="evidence" value="ECO:0007669"/>
    <property type="project" value="InterPro"/>
</dbReference>
<evidence type="ECO:0000256" key="1">
    <source>
        <dbReference type="ARBA" id="ARBA00000085"/>
    </source>
</evidence>
<dbReference type="SMART" id="SM00138">
    <property type="entry name" value="MeTrc"/>
    <property type="match status" value="1"/>
</dbReference>
<dbReference type="InterPro" id="IPR035909">
    <property type="entry name" value="CheB_C"/>
</dbReference>
<dbReference type="SMART" id="SM00387">
    <property type="entry name" value="HATPase_c"/>
    <property type="match status" value="1"/>
</dbReference>
<dbReference type="GO" id="GO:0008757">
    <property type="term" value="F:S-adenosylmethionine-dependent methyltransferase activity"/>
    <property type="evidence" value="ECO:0007669"/>
    <property type="project" value="InterPro"/>
</dbReference>
<gene>
    <name evidence="9" type="ORF">GO755_10455</name>
</gene>
<organism evidence="9 10">
    <name type="scientific">Spirosoma arboris</name>
    <dbReference type="NCBI Taxonomy" id="2682092"/>
    <lineage>
        <taxon>Bacteria</taxon>
        <taxon>Pseudomonadati</taxon>
        <taxon>Bacteroidota</taxon>
        <taxon>Cytophagia</taxon>
        <taxon>Cytophagales</taxon>
        <taxon>Cytophagaceae</taxon>
        <taxon>Spirosoma</taxon>
    </lineage>
</organism>
<dbReference type="GO" id="GO:0006935">
    <property type="term" value="P:chemotaxis"/>
    <property type="evidence" value="ECO:0007669"/>
    <property type="project" value="InterPro"/>
</dbReference>
<evidence type="ECO:0000313" key="10">
    <source>
        <dbReference type="Proteomes" id="UP000436006"/>
    </source>
</evidence>
<dbReference type="Pfam" id="PF13596">
    <property type="entry name" value="PAS_10"/>
    <property type="match status" value="1"/>
</dbReference>
<dbReference type="Pfam" id="PF01739">
    <property type="entry name" value="CheR"/>
    <property type="match status" value="1"/>
</dbReference>
<dbReference type="InterPro" id="IPR005467">
    <property type="entry name" value="His_kinase_dom"/>
</dbReference>
<dbReference type="CDD" id="cd00075">
    <property type="entry name" value="HATPase"/>
    <property type="match status" value="1"/>
</dbReference>
<dbReference type="Pfam" id="PF01339">
    <property type="entry name" value="CheB_methylest"/>
    <property type="match status" value="1"/>
</dbReference>
<dbReference type="InterPro" id="IPR000780">
    <property type="entry name" value="CheR_MeTrfase"/>
</dbReference>
<reference evidence="9 10" key="1">
    <citation type="submission" date="2019-12" db="EMBL/GenBank/DDBJ databases">
        <title>Spirosoma sp. HMF4905 genome sequencing and assembly.</title>
        <authorList>
            <person name="Kang H."/>
            <person name="Cha I."/>
            <person name="Kim H."/>
            <person name="Joh K."/>
        </authorList>
    </citation>
    <scope>NUCLEOTIDE SEQUENCE [LARGE SCALE GENOMIC DNA]</scope>
    <source>
        <strain evidence="9 10">HMF4905</strain>
    </source>
</reference>
<dbReference type="Pfam" id="PF01590">
    <property type="entry name" value="GAF"/>
    <property type="match status" value="1"/>
</dbReference>
<dbReference type="InterPro" id="IPR029016">
    <property type="entry name" value="GAF-like_dom_sf"/>
</dbReference>
<protein>
    <recommendedName>
        <fullName evidence="2">histidine kinase</fullName>
        <ecNumber evidence="2">2.7.13.3</ecNumber>
    </recommendedName>
</protein>
<evidence type="ECO:0000259" key="7">
    <source>
        <dbReference type="PROSITE" id="PS50122"/>
    </source>
</evidence>
<dbReference type="NCBIfam" id="TIGR00229">
    <property type="entry name" value="sensory_box"/>
    <property type="match status" value="2"/>
</dbReference>
<dbReference type="PANTHER" id="PTHR24422">
    <property type="entry name" value="CHEMOTAXIS PROTEIN METHYLTRANSFERASE"/>
    <property type="match status" value="1"/>
</dbReference>
<dbReference type="InterPro" id="IPR022642">
    <property type="entry name" value="CheR_C"/>
</dbReference>
<dbReference type="PANTHER" id="PTHR24422:SF27">
    <property type="entry name" value="PROTEIN-GLUTAMATE O-METHYLTRANSFERASE"/>
    <property type="match status" value="1"/>
</dbReference>
<evidence type="ECO:0000259" key="6">
    <source>
        <dbReference type="PROSITE" id="PS50113"/>
    </source>
</evidence>